<feature type="transmembrane region" description="Helical" evidence="7">
    <location>
        <begin position="21"/>
        <end position="45"/>
    </location>
</feature>
<keyword evidence="6 7" id="KW-0472">Membrane</keyword>
<dbReference type="Gene3D" id="1.20.1250.20">
    <property type="entry name" value="MFS general substrate transporter like domains"/>
    <property type="match status" value="1"/>
</dbReference>
<dbReference type="PANTHER" id="PTHR42718">
    <property type="entry name" value="MAJOR FACILITATOR SUPERFAMILY MULTIDRUG TRANSPORTER MFSC"/>
    <property type="match status" value="1"/>
</dbReference>
<sequence>MAPLTDTLLPTRNRATARTTSLGLGLVMLAQLMLVLDATVVNVALPRIATDLHFSPAQLSWVLNAYALAFGGLLLLGGRVGDVLGRRRTFLAGVAVFTLFSLLGGLATDPLFLVVARAFQGVGAAFAAPSVLALITTSARDDKARNRALAMFSAISSMGGALGLILGGILTSTADWRWTLFINVPIGLAILVTVPRLVAETPRQTGHFDVLGAVTATGGAVAIVWALIQAAEDGWSSPLTLTGLAVGALLLVALAVTERRVAHPLLRPQLLRSPSRVAALAAMAATYAGMLAMFFLMVQYLEDSQGYSPLITGLMFLPMPVGVSTMSRIVPRLVERFGAERLVNVGAALRVAAFVPLALIGPQTPLAVVIAALAFTGISAGLTFMPLTTLALRNVDPEEAGAASGLFQTMQQLGGAVGLAIVASVFAAFAIPGDFYAGGRAGFLAATILSVIALLSVLGLAFRTRSARPLAVDVDAV</sequence>
<name>A0A1H4MG07_9MICC</name>
<dbReference type="RefSeq" id="WP_066211310.1">
    <property type="nucleotide sequence ID" value="NZ_FNSN01000003.1"/>
</dbReference>
<protein>
    <submittedName>
        <fullName evidence="9">Drug resistance transporter, EmrB/QacA subfamily</fullName>
    </submittedName>
</protein>
<feature type="transmembrane region" description="Helical" evidence="7">
    <location>
        <begin position="234"/>
        <end position="256"/>
    </location>
</feature>
<dbReference type="CDD" id="cd17321">
    <property type="entry name" value="MFS_MMR_MDR_like"/>
    <property type="match status" value="1"/>
</dbReference>
<feature type="transmembrane region" description="Helical" evidence="7">
    <location>
        <begin position="443"/>
        <end position="462"/>
    </location>
</feature>
<proteinExistence type="predicted"/>
<accession>A0A1H4MG07</accession>
<evidence type="ECO:0000256" key="6">
    <source>
        <dbReference type="ARBA" id="ARBA00023136"/>
    </source>
</evidence>
<dbReference type="SUPFAM" id="SSF103473">
    <property type="entry name" value="MFS general substrate transporter"/>
    <property type="match status" value="1"/>
</dbReference>
<dbReference type="PRINTS" id="PR01036">
    <property type="entry name" value="TCRTETB"/>
</dbReference>
<keyword evidence="10" id="KW-1185">Reference proteome</keyword>
<dbReference type="Proteomes" id="UP000182652">
    <property type="component" value="Unassembled WGS sequence"/>
</dbReference>
<evidence type="ECO:0000313" key="10">
    <source>
        <dbReference type="Proteomes" id="UP000182652"/>
    </source>
</evidence>
<evidence type="ECO:0000256" key="2">
    <source>
        <dbReference type="ARBA" id="ARBA00022448"/>
    </source>
</evidence>
<evidence type="ECO:0000259" key="8">
    <source>
        <dbReference type="PROSITE" id="PS50850"/>
    </source>
</evidence>
<dbReference type="InterPro" id="IPR036259">
    <property type="entry name" value="MFS_trans_sf"/>
</dbReference>
<keyword evidence="5 7" id="KW-1133">Transmembrane helix</keyword>
<keyword evidence="2" id="KW-0813">Transport</keyword>
<dbReference type="PANTHER" id="PTHR42718:SF46">
    <property type="entry name" value="BLR6921 PROTEIN"/>
    <property type="match status" value="1"/>
</dbReference>
<gene>
    <name evidence="9" type="ORF">SAMN04489745_1331</name>
</gene>
<evidence type="ECO:0000256" key="5">
    <source>
        <dbReference type="ARBA" id="ARBA00022989"/>
    </source>
</evidence>
<feature type="transmembrane region" description="Helical" evidence="7">
    <location>
        <begin position="176"/>
        <end position="198"/>
    </location>
</feature>
<dbReference type="AlphaFoldDB" id="A0A1H4MG07"/>
<feature type="transmembrane region" description="Helical" evidence="7">
    <location>
        <begin position="148"/>
        <end position="170"/>
    </location>
</feature>
<feature type="domain" description="Major facilitator superfamily (MFS) profile" evidence="8">
    <location>
        <begin position="23"/>
        <end position="465"/>
    </location>
</feature>
<evidence type="ECO:0000256" key="1">
    <source>
        <dbReference type="ARBA" id="ARBA00004651"/>
    </source>
</evidence>
<feature type="transmembrane region" description="Helical" evidence="7">
    <location>
        <begin position="366"/>
        <end position="392"/>
    </location>
</feature>
<dbReference type="PROSITE" id="PS50850">
    <property type="entry name" value="MFS"/>
    <property type="match status" value="1"/>
</dbReference>
<evidence type="ECO:0000256" key="7">
    <source>
        <dbReference type="SAM" id="Phobius"/>
    </source>
</evidence>
<dbReference type="STRING" id="156980.SAMN04489745_1331"/>
<dbReference type="InterPro" id="IPR011701">
    <property type="entry name" value="MFS"/>
</dbReference>
<dbReference type="EMBL" id="FNSN01000003">
    <property type="protein sequence ID" value="SEB81767.1"/>
    <property type="molecule type" value="Genomic_DNA"/>
</dbReference>
<feature type="transmembrane region" description="Helical" evidence="7">
    <location>
        <begin position="413"/>
        <end position="431"/>
    </location>
</feature>
<feature type="transmembrane region" description="Helical" evidence="7">
    <location>
        <begin position="57"/>
        <end position="77"/>
    </location>
</feature>
<feature type="transmembrane region" description="Helical" evidence="7">
    <location>
        <begin position="277"/>
        <end position="298"/>
    </location>
</feature>
<feature type="transmembrane region" description="Helical" evidence="7">
    <location>
        <begin position="89"/>
        <end position="108"/>
    </location>
</feature>
<comment type="subcellular location">
    <subcellularLocation>
        <location evidence="1">Cell membrane</location>
        <topology evidence="1">Multi-pass membrane protein</topology>
    </subcellularLocation>
</comment>
<keyword evidence="3" id="KW-1003">Cell membrane</keyword>
<dbReference type="GO" id="GO:0022857">
    <property type="term" value="F:transmembrane transporter activity"/>
    <property type="evidence" value="ECO:0007669"/>
    <property type="project" value="InterPro"/>
</dbReference>
<dbReference type="GO" id="GO:0005886">
    <property type="term" value="C:plasma membrane"/>
    <property type="evidence" value="ECO:0007669"/>
    <property type="project" value="UniProtKB-SubCell"/>
</dbReference>
<keyword evidence="4 7" id="KW-0812">Transmembrane</keyword>
<feature type="transmembrane region" description="Helical" evidence="7">
    <location>
        <begin position="310"/>
        <end position="330"/>
    </location>
</feature>
<feature type="transmembrane region" description="Helical" evidence="7">
    <location>
        <begin position="114"/>
        <end position="136"/>
    </location>
</feature>
<dbReference type="Gene3D" id="1.20.1720.10">
    <property type="entry name" value="Multidrug resistance protein D"/>
    <property type="match status" value="1"/>
</dbReference>
<feature type="transmembrane region" description="Helical" evidence="7">
    <location>
        <begin position="342"/>
        <end position="360"/>
    </location>
</feature>
<evidence type="ECO:0000256" key="4">
    <source>
        <dbReference type="ARBA" id="ARBA00022692"/>
    </source>
</evidence>
<organism evidence="9 10">
    <name type="scientific">Arthrobacter woluwensis</name>
    <dbReference type="NCBI Taxonomy" id="156980"/>
    <lineage>
        <taxon>Bacteria</taxon>
        <taxon>Bacillati</taxon>
        <taxon>Actinomycetota</taxon>
        <taxon>Actinomycetes</taxon>
        <taxon>Micrococcales</taxon>
        <taxon>Micrococcaceae</taxon>
        <taxon>Arthrobacter</taxon>
    </lineage>
</organism>
<evidence type="ECO:0000256" key="3">
    <source>
        <dbReference type="ARBA" id="ARBA00022475"/>
    </source>
</evidence>
<dbReference type="InterPro" id="IPR020846">
    <property type="entry name" value="MFS_dom"/>
</dbReference>
<dbReference type="Pfam" id="PF07690">
    <property type="entry name" value="MFS_1"/>
    <property type="match status" value="1"/>
</dbReference>
<reference evidence="9 10" key="1">
    <citation type="submission" date="2016-10" db="EMBL/GenBank/DDBJ databases">
        <authorList>
            <person name="de Groot N.N."/>
        </authorList>
    </citation>
    <scope>NUCLEOTIDE SEQUENCE [LARGE SCALE GENOMIC DNA]</scope>
    <source>
        <strain evidence="9 10">DSM 10495</strain>
    </source>
</reference>
<feature type="transmembrane region" description="Helical" evidence="7">
    <location>
        <begin position="210"/>
        <end position="228"/>
    </location>
</feature>
<evidence type="ECO:0000313" key="9">
    <source>
        <dbReference type="EMBL" id="SEB81767.1"/>
    </source>
</evidence>